<comment type="caution">
    <text evidence="3">The sequence shown here is derived from an EMBL/GenBank/DDBJ whole genome shotgun (WGS) entry which is preliminary data.</text>
</comment>
<dbReference type="Gene3D" id="3.80.10.10">
    <property type="entry name" value="Ribonuclease Inhibitor"/>
    <property type="match status" value="2"/>
</dbReference>
<dbReference type="EMBL" id="VSSQ01000204">
    <property type="protein sequence ID" value="MPL85333.1"/>
    <property type="molecule type" value="Genomic_DNA"/>
</dbReference>
<gene>
    <name evidence="3" type="ORF">SDC9_31301</name>
</gene>
<name>A0A644V382_9ZZZZ</name>
<sequence>MVKYACQKEKHWLSFGEKTNNIINKEVKMKKNLLFILLFAVAALFAQEATIVMHTSKAQGLPVKLEMRLLNPGDVIVDWGNGNRINYKVSDTSTTLQGVLSGKLIKIYGKDISFLSCANLDIIELDVSKANELQQLYCDKNDLIKLDVSNNTKLVRLGAHTNKLSWLDLSQNPKLTGLYLQNNNFDSRALNQMFNTVSKLKNMPSNINFRIMNNPGTEGSNTQIAIDKNWNLDSQGDNSGGKPIIMTTSKKEGDEILLELRLLAAGNIEIDFGNGAKQIEISTETTRVRGKLESGNTIKIYGDNINFLKCERNSLTLLDVRNAKNLQQLYCGYNELKAVDVSQNTKLLRLGCNNNKIKSLDLRDNEKISGMYFQNNNMDACTLNQLYHQIPARSSVSENVNFRVTGNPGAMGSRTSIATAKNWNIDIQGDGTGCKD</sequence>
<dbReference type="InterPro" id="IPR032675">
    <property type="entry name" value="LRR_dom_sf"/>
</dbReference>
<keyword evidence="1" id="KW-0433">Leucine-rich repeat</keyword>
<evidence type="ECO:0000256" key="2">
    <source>
        <dbReference type="ARBA" id="ARBA00022737"/>
    </source>
</evidence>
<dbReference type="AlphaFoldDB" id="A0A644V382"/>
<evidence type="ECO:0000256" key="1">
    <source>
        <dbReference type="ARBA" id="ARBA00022614"/>
    </source>
</evidence>
<evidence type="ECO:0000313" key="3">
    <source>
        <dbReference type="EMBL" id="MPL85333.1"/>
    </source>
</evidence>
<dbReference type="SUPFAM" id="SSF52058">
    <property type="entry name" value="L domain-like"/>
    <property type="match status" value="1"/>
</dbReference>
<dbReference type="PANTHER" id="PTHR47566">
    <property type="match status" value="1"/>
</dbReference>
<evidence type="ECO:0008006" key="4">
    <source>
        <dbReference type="Google" id="ProtNLM"/>
    </source>
</evidence>
<dbReference type="GO" id="GO:0035591">
    <property type="term" value="F:signaling adaptor activity"/>
    <property type="evidence" value="ECO:0007669"/>
    <property type="project" value="TreeGrafter"/>
</dbReference>
<keyword evidence="2" id="KW-0677">Repeat</keyword>
<dbReference type="InterPro" id="IPR052574">
    <property type="entry name" value="CDIRP"/>
</dbReference>
<accession>A0A644V382</accession>
<reference evidence="3" key="1">
    <citation type="submission" date="2019-08" db="EMBL/GenBank/DDBJ databases">
        <authorList>
            <person name="Kucharzyk K."/>
            <person name="Murdoch R.W."/>
            <person name="Higgins S."/>
            <person name="Loffler F."/>
        </authorList>
    </citation>
    <scope>NUCLEOTIDE SEQUENCE</scope>
</reference>
<protein>
    <recommendedName>
        <fullName evidence="4">Internalin-J</fullName>
    </recommendedName>
</protein>
<dbReference type="PANTHER" id="PTHR47566:SF1">
    <property type="entry name" value="PROTEIN NUD1"/>
    <property type="match status" value="1"/>
</dbReference>
<proteinExistence type="predicted"/>
<organism evidence="3">
    <name type="scientific">bioreactor metagenome</name>
    <dbReference type="NCBI Taxonomy" id="1076179"/>
    <lineage>
        <taxon>unclassified sequences</taxon>
        <taxon>metagenomes</taxon>
        <taxon>ecological metagenomes</taxon>
    </lineage>
</organism>